<evidence type="ECO:0000256" key="7">
    <source>
        <dbReference type="ARBA" id="ARBA00023136"/>
    </source>
</evidence>
<sequence length="285" mass="31889">MAGKSVNKQHKLRREEGRQQGKKTRKAVRGARALPRPEQQRSPGFVRIASLVLFLLLVVAGLGYSARWLWQQAPAVELSRVDALENVQVRAPFRAVSEQQVEDILLPYLRRGFFSLDIDEMRAALLANPWIANASVSRRWPNGVEVSVEEAEPLAIWGGNQLLIASGALLPRPENLTDLHLPELAGDAELVERIMAQYQALAGLLTTKDMEVRRLSFDELAGWQLELVSGIRLQLGHDELLERVGRFLSLTRGVLAPHLQKVSGVDTRYNNAVAVQWKSKENTNN</sequence>
<keyword evidence="2 9" id="KW-1003">Cell membrane</keyword>
<evidence type="ECO:0000256" key="9">
    <source>
        <dbReference type="HAMAP-Rule" id="MF_00911"/>
    </source>
</evidence>
<dbReference type="PANTHER" id="PTHR35851:SF1">
    <property type="entry name" value="CELL DIVISION PROTEIN FTSQ"/>
    <property type="match status" value="1"/>
</dbReference>
<dbReference type="InterPro" id="IPR045335">
    <property type="entry name" value="FtsQ_C_sf"/>
</dbReference>
<evidence type="ECO:0000256" key="4">
    <source>
        <dbReference type="ARBA" id="ARBA00022618"/>
    </source>
</evidence>
<evidence type="ECO:0000313" key="12">
    <source>
        <dbReference type="EMBL" id="WGL17938.1"/>
    </source>
</evidence>
<evidence type="ECO:0000256" key="1">
    <source>
        <dbReference type="ARBA" id="ARBA00004370"/>
    </source>
</evidence>
<evidence type="ECO:0000259" key="11">
    <source>
        <dbReference type="PROSITE" id="PS51779"/>
    </source>
</evidence>
<evidence type="ECO:0000313" key="13">
    <source>
        <dbReference type="Proteomes" id="UP001236500"/>
    </source>
</evidence>
<reference evidence="12 13" key="1">
    <citation type="submission" date="2023-02" db="EMBL/GenBank/DDBJ databases">
        <title>Description and genomic characterization of Microbulbifer bruguierae sp. nov., isolated from the sediment of mangrove plant Bruguiera sexangula.</title>
        <authorList>
            <person name="Long M."/>
        </authorList>
    </citation>
    <scope>NUCLEOTIDE SEQUENCE [LARGE SCALE GENOMIC DNA]</scope>
    <source>
        <strain evidence="12 13">H12</strain>
    </source>
</reference>
<evidence type="ECO:0000256" key="5">
    <source>
        <dbReference type="ARBA" id="ARBA00022692"/>
    </source>
</evidence>
<keyword evidence="4 9" id="KW-0132">Cell division</keyword>
<keyword evidence="8 9" id="KW-0131">Cell cycle</keyword>
<comment type="similarity">
    <text evidence="9">Belongs to the FtsQ/DivIB family. FtsQ subfamily.</text>
</comment>
<dbReference type="RefSeq" id="WP_280321870.1">
    <property type="nucleotide sequence ID" value="NZ_CP118605.1"/>
</dbReference>
<dbReference type="Gene3D" id="3.40.50.11690">
    <property type="entry name" value="Cell division protein FtsQ/DivIB"/>
    <property type="match status" value="1"/>
</dbReference>
<evidence type="ECO:0000256" key="8">
    <source>
        <dbReference type="ARBA" id="ARBA00023306"/>
    </source>
</evidence>
<dbReference type="InterPro" id="IPR026579">
    <property type="entry name" value="FtsQ"/>
</dbReference>
<protein>
    <recommendedName>
        <fullName evidence="9">Cell division protein FtsQ</fullName>
    </recommendedName>
</protein>
<dbReference type="InterPro" id="IPR005548">
    <property type="entry name" value="Cell_div_FtsQ/DivIB_C"/>
</dbReference>
<gene>
    <name evidence="9" type="primary">ftsQ</name>
    <name evidence="12" type="ORF">PVT68_06470</name>
</gene>
<dbReference type="PANTHER" id="PTHR35851">
    <property type="entry name" value="CELL DIVISION PROTEIN FTSQ"/>
    <property type="match status" value="1"/>
</dbReference>
<feature type="compositionally biased region" description="Basic residues" evidence="10">
    <location>
        <begin position="20"/>
        <end position="29"/>
    </location>
</feature>
<comment type="subcellular location">
    <subcellularLocation>
        <location evidence="9">Cell inner membrane</location>
        <topology evidence="9">Single-pass type II membrane protein</topology>
    </subcellularLocation>
    <subcellularLocation>
        <location evidence="1">Membrane</location>
    </subcellularLocation>
    <text evidence="9">Localizes to the division septum.</text>
</comment>
<keyword evidence="13" id="KW-1185">Reference proteome</keyword>
<name>A0ABY8NGK3_9GAMM</name>
<dbReference type="HAMAP" id="MF_00911">
    <property type="entry name" value="FtsQ_subfam"/>
    <property type="match status" value="1"/>
</dbReference>
<accession>A0ABY8NGK3</accession>
<feature type="transmembrane region" description="Helical" evidence="9">
    <location>
        <begin position="45"/>
        <end position="70"/>
    </location>
</feature>
<feature type="region of interest" description="Disordered" evidence="10">
    <location>
        <begin position="1"/>
        <end position="38"/>
    </location>
</feature>
<keyword evidence="6 9" id="KW-1133">Transmembrane helix</keyword>
<dbReference type="Pfam" id="PF08478">
    <property type="entry name" value="POTRA_1"/>
    <property type="match status" value="1"/>
</dbReference>
<keyword evidence="3 9" id="KW-0997">Cell inner membrane</keyword>
<keyword evidence="5 9" id="KW-0812">Transmembrane</keyword>
<dbReference type="Proteomes" id="UP001236500">
    <property type="component" value="Chromosome"/>
</dbReference>
<feature type="domain" description="POTRA" evidence="11">
    <location>
        <begin position="82"/>
        <end position="151"/>
    </location>
</feature>
<dbReference type="InterPro" id="IPR013685">
    <property type="entry name" value="POTRA_FtsQ_type"/>
</dbReference>
<keyword evidence="7 9" id="KW-0472">Membrane</keyword>
<dbReference type="EMBL" id="CP118605">
    <property type="protein sequence ID" value="WGL17938.1"/>
    <property type="molecule type" value="Genomic_DNA"/>
</dbReference>
<evidence type="ECO:0000256" key="6">
    <source>
        <dbReference type="ARBA" id="ARBA00022989"/>
    </source>
</evidence>
<evidence type="ECO:0000256" key="3">
    <source>
        <dbReference type="ARBA" id="ARBA00022519"/>
    </source>
</evidence>
<dbReference type="Pfam" id="PF03799">
    <property type="entry name" value="FtsQ_DivIB_C"/>
    <property type="match status" value="1"/>
</dbReference>
<evidence type="ECO:0000256" key="2">
    <source>
        <dbReference type="ARBA" id="ARBA00022475"/>
    </source>
</evidence>
<comment type="subunit">
    <text evidence="9">Part of a complex composed of FtsB, FtsL and FtsQ.</text>
</comment>
<comment type="function">
    <text evidence="9">Essential cell division protein. May link together the upstream cell division proteins, which are predominantly cytoplasmic, with the downstream cell division proteins, which are predominantly periplasmic. May control correct divisome assembly.</text>
</comment>
<dbReference type="Gene3D" id="3.10.20.310">
    <property type="entry name" value="membrane protein fhac"/>
    <property type="match status" value="1"/>
</dbReference>
<organism evidence="12 13">
    <name type="scientific">Microbulbifer bruguierae</name>
    <dbReference type="NCBI Taxonomy" id="3029061"/>
    <lineage>
        <taxon>Bacteria</taxon>
        <taxon>Pseudomonadati</taxon>
        <taxon>Pseudomonadota</taxon>
        <taxon>Gammaproteobacteria</taxon>
        <taxon>Cellvibrionales</taxon>
        <taxon>Microbulbiferaceae</taxon>
        <taxon>Microbulbifer</taxon>
    </lineage>
</organism>
<evidence type="ECO:0000256" key="10">
    <source>
        <dbReference type="SAM" id="MobiDB-lite"/>
    </source>
</evidence>
<proteinExistence type="inferred from homology"/>
<dbReference type="PROSITE" id="PS51779">
    <property type="entry name" value="POTRA"/>
    <property type="match status" value="1"/>
</dbReference>
<dbReference type="InterPro" id="IPR034746">
    <property type="entry name" value="POTRA"/>
</dbReference>